<dbReference type="OrthoDB" id="282474at2157"/>
<dbReference type="InterPro" id="IPR000683">
    <property type="entry name" value="Gfo/Idh/MocA-like_OxRdtase_N"/>
</dbReference>
<dbReference type="InterPro" id="IPR036291">
    <property type="entry name" value="NAD(P)-bd_dom_sf"/>
</dbReference>
<evidence type="ECO:0000259" key="1">
    <source>
        <dbReference type="Pfam" id="PF01408"/>
    </source>
</evidence>
<dbReference type="RefSeq" id="WP_076431466.1">
    <property type="nucleotide sequence ID" value="NZ_FTNO01000004.1"/>
</dbReference>
<proteinExistence type="predicted"/>
<accession>A0A1N7DG58</accession>
<reference evidence="4" key="1">
    <citation type="submission" date="2017-01" db="EMBL/GenBank/DDBJ databases">
        <authorList>
            <person name="Varghese N."/>
            <person name="Submissions S."/>
        </authorList>
    </citation>
    <scope>NUCLEOTIDE SEQUENCE [LARGE SCALE GENOMIC DNA]</scope>
    <source>
        <strain evidence="4">CGMCC 1.7737</strain>
    </source>
</reference>
<dbReference type="AlphaFoldDB" id="A0A1N7DG58"/>
<dbReference type="Gene3D" id="3.30.360.10">
    <property type="entry name" value="Dihydrodipicolinate Reductase, domain 2"/>
    <property type="match status" value="1"/>
</dbReference>
<dbReference type="EMBL" id="FTNO01000004">
    <property type="protein sequence ID" value="SIR74816.1"/>
    <property type="molecule type" value="Genomic_DNA"/>
</dbReference>
<dbReference type="Gene3D" id="3.40.50.720">
    <property type="entry name" value="NAD(P)-binding Rossmann-like Domain"/>
    <property type="match status" value="1"/>
</dbReference>
<evidence type="ECO:0000313" key="4">
    <source>
        <dbReference type="Proteomes" id="UP000186914"/>
    </source>
</evidence>
<gene>
    <name evidence="3" type="ORF">SAMN05421858_3594</name>
</gene>
<dbReference type="InterPro" id="IPR055170">
    <property type="entry name" value="GFO_IDH_MocA-like_dom"/>
</dbReference>
<dbReference type="Pfam" id="PF22725">
    <property type="entry name" value="GFO_IDH_MocA_C3"/>
    <property type="match status" value="1"/>
</dbReference>
<dbReference type="GO" id="GO:0000166">
    <property type="term" value="F:nucleotide binding"/>
    <property type="evidence" value="ECO:0007669"/>
    <property type="project" value="InterPro"/>
</dbReference>
<dbReference type="Pfam" id="PF01408">
    <property type="entry name" value="GFO_IDH_MocA"/>
    <property type="match status" value="1"/>
</dbReference>
<protein>
    <submittedName>
        <fullName evidence="3">Predicted dehydrogenase</fullName>
    </submittedName>
</protein>
<feature type="domain" description="GFO/IDH/MocA-like oxidoreductase" evidence="2">
    <location>
        <begin position="130"/>
        <end position="233"/>
    </location>
</feature>
<evidence type="ECO:0000259" key="2">
    <source>
        <dbReference type="Pfam" id="PF22725"/>
    </source>
</evidence>
<organism evidence="3 4">
    <name type="scientific">Haladaptatus litoreus</name>
    <dbReference type="NCBI Taxonomy" id="553468"/>
    <lineage>
        <taxon>Archaea</taxon>
        <taxon>Methanobacteriati</taxon>
        <taxon>Methanobacteriota</taxon>
        <taxon>Stenosarchaea group</taxon>
        <taxon>Halobacteria</taxon>
        <taxon>Halobacteriales</taxon>
        <taxon>Haladaptataceae</taxon>
        <taxon>Haladaptatus</taxon>
    </lineage>
</organism>
<sequence>MDVACIGAGVMASRLLEAVDDIDDCTLVAVCDIDENKAKEEAEPRNALVYTDHESMFAGLELDALIIAIPSFAHTDQAIKAAQQDIDLFVEKPVARRKEKAQEIRDAIETTGVLSQTGYLFRYADITERAKELIGNRTIGLMEGRYWGTIPGRPWGQKKENSGGGNVQLSTHLFDIMRYFGGEVRSIATYGNQRVRDEIDFEDVNSSSMEHVNGTISHVSTSCITPVRTDVNLIGDGFRLQLDYSAGMLSGEVDGEPIQYDGENTNHAITKEVRTFVDAVKEDDPSYIRTDYADGTKTLELTLAANESLETGNPVVLHDRLP</sequence>
<feature type="domain" description="Gfo/Idh/MocA-like oxidoreductase N-terminal" evidence="1">
    <location>
        <begin position="2"/>
        <end position="118"/>
    </location>
</feature>
<keyword evidence="4" id="KW-1185">Reference proteome</keyword>
<dbReference type="SUPFAM" id="SSF51735">
    <property type="entry name" value="NAD(P)-binding Rossmann-fold domains"/>
    <property type="match status" value="1"/>
</dbReference>
<dbReference type="SUPFAM" id="SSF55347">
    <property type="entry name" value="Glyceraldehyde-3-phosphate dehydrogenase-like, C-terminal domain"/>
    <property type="match status" value="1"/>
</dbReference>
<name>A0A1N7DG58_9EURY</name>
<dbReference type="PANTHER" id="PTHR43249">
    <property type="entry name" value="UDP-N-ACETYL-2-AMINO-2-DEOXY-D-GLUCURONATE OXIDASE"/>
    <property type="match status" value="1"/>
</dbReference>
<dbReference type="PANTHER" id="PTHR43249:SF1">
    <property type="entry name" value="D-GLUCOSIDE 3-DEHYDROGENASE"/>
    <property type="match status" value="1"/>
</dbReference>
<dbReference type="InterPro" id="IPR052515">
    <property type="entry name" value="Gfo/Idh/MocA_Oxidoreductase"/>
</dbReference>
<dbReference type="Proteomes" id="UP000186914">
    <property type="component" value="Unassembled WGS sequence"/>
</dbReference>
<evidence type="ECO:0000313" key="3">
    <source>
        <dbReference type="EMBL" id="SIR74816.1"/>
    </source>
</evidence>